<dbReference type="PROSITE" id="PS51186">
    <property type="entry name" value="GNAT"/>
    <property type="match status" value="1"/>
</dbReference>
<accession>A0A1G9VY81</accession>
<dbReference type="STRING" id="146817.SAMN04488502_10766"/>
<sequence>MVVDTEIRKIGEQELSNVVNILRVSFNTVAAEFNLTKENAATNAAFIEIHDLLEMKKKDIDMLGLYLCETQIGFVAVEETKQKTYYMEKLSILPKYRHKGYGKKLMDYVFKYVKRMGGEKVSIGIINQNYILKNWYLEYGFIEKTIKKYPHLCFEVCLMEKKV</sequence>
<dbReference type="SUPFAM" id="SSF55729">
    <property type="entry name" value="Acyl-CoA N-acyltransferases (Nat)"/>
    <property type="match status" value="1"/>
</dbReference>
<keyword evidence="2" id="KW-0687">Ribonucleoprotein</keyword>
<dbReference type="EMBL" id="FNHB01000007">
    <property type="protein sequence ID" value="SDM76911.1"/>
    <property type="molecule type" value="Genomic_DNA"/>
</dbReference>
<dbReference type="InterPro" id="IPR000182">
    <property type="entry name" value="GNAT_dom"/>
</dbReference>
<proteinExistence type="predicted"/>
<dbReference type="InterPro" id="IPR016181">
    <property type="entry name" value="Acyl_CoA_acyltransferase"/>
</dbReference>
<dbReference type="CDD" id="cd04301">
    <property type="entry name" value="NAT_SF"/>
    <property type="match status" value="1"/>
</dbReference>
<evidence type="ECO:0000259" key="1">
    <source>
        <dbReference type="PROSITE" id="PS51186"/>
    </source>
</evidence>
<organism evidence="2 3">
    <name type="scientific">Dendrosporobacter quercicolus</name>
    <dbReference type="NCBI Taxonomy" id="146817"/>
    <lineage>
        <taxon>Bacteria</taxon>
        <taxon>Bacillati</taxon>
        <taxon>Bacillota</taxon>
        <taxon>Negativicutes</taxon>
        <taxon>Selenomonadales</taxon>
        <taxon>Sporomusaceae</taxon>
        <taxon>Dendrosporobacter</taxon>
    </lineage>
</organism>
<name>A0A1G9VY81_9FIRM</name>
<evidence type="ECO:0000313" key="3">
    <source>
        <dbReference type="Proteomes" id="UP000214880"/>
    </source>
</evidence>
<dbReference type="Gene3D" id="3.40.630.30">
    <property type="match status" value="1"/>
</dbReference>
<gene>
    <name evidence="2" type="ORF">SAMN04488502_10766</name>
</gene>
<feature type="domain" description="N-acetyltransferase" evidence="1">
    <location>
        <begin position="5"/>
        <end position="163"/>
    </location>
</feature>
<dbReference type="Pfam" id="PF00583">
    <property type="entry name" value="Acetyltransf_1"/>
    <property type="match status" value="1"/>
</dbReference>
<keyword evidence="3" id="KW-1185">Reference proteome</keyword>
<reference evidence="2 3" key="1">
    <citation type="submission" date="2016-10" db="EMBL/GenBank/DDBJ databases">
        <authorList>
            <person name="de Groot N.N."/>
        </authorList>
    </citation>
    <scope>NUCLEOTIDE SEQUENCE [LARGE SCALE GENOMIC DNA]</scope>
    <source>
        <strain evidence="2 3">DSM 1736</strain>
    </source>
</reference>
<dbReference type="AlphaFoldDB" id="A0A1G9VY81"/>
<keyword evidence="2" id="KW-0689">Ribosomal protein</keyword>
<protein>
    <submittedName>
        <fullName evidence="2">Ribosomal protein S18 acetylase RimI</fullName>
    </submittedName>
</protein>
<evidence type="ECO:0000313" key="2">
    <source>
        <dbReference type="EMBL" id="SDM76911.1"/>
    </source>
</evidence>
<dbReference type="OrthoDB" id="9813917at2"/>
<dbReference type="Proteomes" id="UP000214880">
    <property type="component" value="Unassembled WGS sequence"/>
</dbReference>
<dbReference type="GO" id="GO:0005840">
    <property type="term" value="C:ribosome"/>
    <property type="evidence" value="ECO:0007669"/>
    <property type="project" value="UniProtKB-KW"/>
</dbReference>
<dbReference type="GO" id="GO:0016747">
    <property type="term" value="F:acyltransferase activity, transferring groups other than amino-acyl groups"/>
    <property type="evidence" value="ECO:0007669"/>
    <property type="project" value="InterPro"/>
</dbReference>